<dbReference type="InterPro" id="IPR036390">
    <property type="entry name" value="WH_DNA-bd_sf"/>
</dbReference>
<evidence type="ECO:0000256" key="1">
    <source>
        <dbReference type="ARBA" id="ARBA00009437"/>
    </source>
</evidence>
<reference evidence="6 7" key="1">
    <citation type="journal article" date="2019" name="Int. J. Syst. Evol. Microbiol.">
        <title>The Global Catalogue of Microorganisms (GCM) 10K type strain sequencing project: providing services to taxonomists for standard genome sequencing and annotation.</title>
        <authorList>
            <consortium name="The Broad Institute Genomics Platform"/>
            <consortium name="The Broad Institute Genome Sequencing Center for Infectious Disease"/>
            <person name="Wu L."/>
            <person name="Ma J."/>
        </authorList>
    </citation>
    <scope>NUCLEOTIDE SEQUENCE [LARGE SCALE GENOMIC DNA]</scope>
    <source>
        <strain evidence="6 7">JCM 15896</strain>
    </source>
</reference>
<keyword evidence="2" id="KW-0805">Transcription regulation</keyword>
<proteinExistence type="inferred from homology"/>
<comment type="similarity">
    <text evidence="1">Belongs to the LysR transcriptional regulatory family.</text>
</comment>
<dbReference type="Proteomes" id="UP001500359">
    <property type="component" value="Unassembled WGS sequence"/>
</dbReference>
<dbReference type="SUPFAM" id="SSF53850">
    <property type="entry name" value="Periplasmic binding protein-like II"/>
    <property type="match status" value="1"/>
</dbReference>
<protein>
    <submittedName>
        <fullName evidence="6">LysR substrate-binding domain-containing protein</fullName>
    </submittedName>
</protein>
<dbReference type="Gene3D" id="3.40.190.290">
    <property type="match status" value="1"/>
</dbReference>
<dbReference type="EMBL" id="BAAAFD010000002">
    <property type="protein sequence ID" value="GAA0854588.1"/>
    <property type="molecule type" value="Genomic_DNA"/>
</dbReference>
<comment type="caution">
    <text evidence="6">The sequence shown here is derived from an EMBL/GenBank/DDBJ whole genome shotgun (WGS) entry which is preliminary data.</text>
</comment>
<dbReference type="InterPro" id="IPR036388">
    <property type="entry name" value="WH-like_DNA-bd_sf"/>
</dbReference>
<dbReference type="SUPFAM" id="SSF46785">
    <property type="entry name" value="Winged helix' DNA-binding domain"/>
    <property type="match status" value="1"/>
</dbReference>
<gene>
    <name evidence="6" type="ORF">GCM10009114_11020</name>
</gene>
<evidence type="ECO:0000313" key="6">
    <source>
        <dbReference type="EMBL" id="GAA0854588.1"/>
    </source>
</evidence>
<evidence type="ECO:0000259" key="5">
    <source>
        <dbReference type="PROSITE" id="PS50931"/>
    </source>
</evidence>
<dbReference type="InterPro" id="IPR005119">
    <property type="entry name" value="LysR_subst-bd"/>
</dbReference>
<sequence length="296" mass="32717">MHHGITLEALRVIEAIHLKGSFSEAAKSLFKVPSALTYTVQKLESDLGVALFDRKGQRAKLTQAGNILLQEGEALLRAAQLLEQKVKQVESGWETNLVIAKDTIIKDQPVFDIIQRFCTLGKQVEVQLLEEALGGGWDALHTQRCDVAIGVTGELPKGQYDVHQIGELEFVFAVAKDHPLADYVGVIEGQEISQYPSIVVADSARTLPQRSSGIFHSKQTIRVQTMAAKLLAQQAGLGVGFLPLHLIKDQLRNGELVVKSTSLHRPPMPIYMAWHKGKSGKALAWFVERCKQQSWL</sequence>
<keyword evidence="4" id="KW-0804">Transcription</keyword>
<dbReference type="RefSeq" id="WP_343857355.1">
    <property type="nucleotide sequence ID" value="NZ_BAAAFD010000002.1"/>
</dbReference>
<organism evidence="6 7">
    <name type="scientific">Aliiglaciecola litoralis</name>
    <dbReference type="NCBI Taxonomy" id="582857"/>
    <lineage>
        <taxon>Bacteria</taxon>
        <taxon>Pseudomonadati</taxon>
        <taxon>Pseudomonadota</taxon>
        <taxon>Gammaproteobacteria</taxon>
        <taxon>Alteromonadales</taxon>
        <taxon>Alteromonadaceae</taxon>
        <taxon>Aliiglaciecola</taxon>
    </lineage>
</organism>
<evidence type="ECO:0000256" key="4">
    <source>
        <dbReference type="ARBA" id="ARBA00023163"/>
    </source>
</evidence>
<accession>A0ABN1LFL9</accession>
<feature type="domain" description="HTH lysR-type" evidence="5">
    <location>
        <begin position="5"/>
        <end position="62"/>
    </location>
</feature>
<name>A0ABN1LFL9_9ALTE</name>
<dbReference type="PANTHER" id="PTHR30126">
    <property type="entry name" value="HTH-TYPE TRANSCRIPTIONAL REGULATOR"/>
    <property type="match status" value="1"/>
</dbReference>
<dbReference type="Pfam" id="PF00126">
    <property type="entry name" value="HTH_1"/>
    <property type="match status" value="1"/>
</dbReference>
<dbReference type="Gene3D" id="1.10.10.10">
    <property type="entry name" value="Winged helix-like DNA-binding domain superfamily/Winged helix DNA-binding domain"/>
    <property type="match status" value="1"/>
</dbReference>
<evidence type="ECO:0000313" key="7">
    <source>
        <dbReference type="Proteomes" id="UP001500359"/>
    </source>
</evidence>
<evidence type="ECO:0000256" key="3">
    <source>
        <dbReference type="ARBA" id="ARBA00023125"/>
    </source>
</evidence>
<dbReference type="Pfam" id="PF03466">
    <property type="entry name" value="LysR_substrate"/>
    <property type="match status" value="1"/>
</dbReference>
<keyword evidence="7" id="KW-1185">Reference proteome</keyword>
<dbReference type="PANTHER" id="PTHR30126:SF4">
    <property type="entry name" value="LYSR FAMILY TRANSCRIPTIONAL REGULATOR"/>
    <property type="match status" value="1"/>
</dbReference>
<dbReference type="InterPro" id="IPR000847">
    <property type="entry name" value="LysR_HTH_N"/>
</dbReference>
<keyword evidence="3" id="KW-0238">DNA-binding</keyword>
<dbReference type="PROSITE" id="PS50931">
    <property type="entry name" value="HTH_LYSR"/>
    <property type="match status" value="1"/>
</dbReference>
<evidence type="ECO:0000256" key="2">
    <source>
        <dbReference type="ARBA" id="ARBA00023015"/>
    </source>
</evidence>